<protein>
    <submittedName>
        <fullName evidence="1">Uncharacterized protein</fullName>
    </submittedName>
</protein>
<sequence>MADNHIVGGSPSSSVSSSAPSIAENVNTVFLVGAMSLQQVIDGIFNDMESPLDSGSDIGHLLEVYNRHLHPPGHASLGLPFAQVIAQREEEAQQLAINQAQDLGMRVIPARATRLDNGHFELTDICEKCEDISLVDSEFCPHHQSQHTQLRTTESQHSNCESVGKNVATERKTKKVVRVGSRRRMGGCRVRYSKALRIGKKIVLTVNIYFIHFFGLF</sequence>
<dbReference type="EMBL" id="CAVMJV010000058">
    <property type="protein sequence ID" value="CAK5085908.1"/>
    <property type="molecule type" value="Genomic_DNA"/>
</dbReference>
<accession>A0ACB1A3U8</accession>
<comment type="caution">
    <text evidence="1">The sequence shown here is derived from an EMBL/GenBank/DDBJ whole genome shotgun (WGS) entry which is preliminary data.</text>
</comment>
<evidence type="ECO:0000313" key="1">
    <source>
        <dbReference type="EMBL" id="CAK5085908.1"/>
    </source>
</evidence>
<name>A0ACB1A3U8_MELEN</name>
<gene>
    <name evidence="1" type="ORF">MENTE1834_LOCUS33381</name>
</gene>
<dbReference type="Proteomes" id="UP001497535">
    <property type="component" value="Unassembled WGS sequence"/>
</dbReference>
<organism evidence="1 2">
    <name type="scientific">Meloidogyne enterolobii</name>
    <name type="common">Root-knot nematode worm</name>
    <name type="synonym">Meloidogyne mayaguensis</name>
    <dbReference type="NCBI Taxonomy" id="390850"/>
    <lineage>
        <taxon>Eukaryota</taxon>
        <taxon>Metazoa</taxon>
        <taxon>Ecdysozoa</taxon>
        <taxon>Nematoda</taxon>
        <taxon>Chromadorea</taxon>
        <taxon>Rhabditida</taxon>
        <taxon>Tylenchina</taxon>
        <taxon>Tylenchomorpha</taxon>
        <taxon>Tylenchoidea</taxon>
        <taxon>Meloidogynidae</taxon>
        <taxon>Meloidogyninae</taxon>
        <taxon>Meloidogyne</taxon>
    </lineage>
</organism>
<keyword evidence="2" id="KW-1185">Reference proteome</keyword>
<evidence type="ECO:0000313" key="2">
    <source>
        <dbReference type="Proteomes" id="UP001497535"/>
    </source>
</evidence>
<proteinExistence type="predicted"/>
<reference evidence="1" key="1">
    <citation type="submission" date="2023-11" db="EMBL/GenBank/DDBJ databases">
        <authorList>
            <person name="Poullet M."/>
        </authorList>
    </citation>
    <scope>NUCLEOTIDE SEQUENCE</scope>
    <source>
        <strain evidence="1">E1834</strain>
    </source>
</reference>